<dbReference type="EMBL" id="DS469852">
    <property type="protein sequence ID" value="EDO32065.1"/>
    <property type="molecule type" value="Genomic_DNA"/>
</dbReference>
<dbReference type="GO" id="GO:0001609">
    <property type="term" value="F:G protein-coupled adenosine receptor activity"/>
    <property type="evidence" value="ECO:0000318"/>
    <property type="project" value="GO_Central"/>
</dbReference>
<comment type="similarity">
    <text evidence="6">Belongs to the G-protein coupled receptor 1 family.</text>
</comment>
<dbReference type="KEGG" id="nve:5503053"/>
<keyword evidence="10" id="KW-1185">Reference proteome</keyword>
<dbReference type="Pfam" id="PF00001">
    <property type="entry name" value="7tm_1"/>
    <property type="match status" value="1"/>
</dbReference>
<dbReference type="PRINTS" id="PR00237">
    <property type="entry name" value="GPCRRHODOPSN"/>
</dbReference>
<gene>
    <name evidence="9" type="ORF">NEMVEDRAFT_v1g134818</name>
</gene>
<dbReference type="CDD" id="cd00637">
    <property type="entry name" value="7tm_classA_rhodopsin-like"/>
    <property type="match status" value="1"/>
</dbReference>
<keyword evidence="6" id="KW-0297">G-protein coupled receptor</keyword>
<keyword evidence="2" id="KW-1003">Cell membrane</keyword>
<dbReference type="PANTHER" id="PTHR22750">
    <property type="entry name" value="G-PROTEIN COUPLED RECEPTOR"/>
    <property type="match status" value="1"/>
</dbReference>
<keyword evidence="4 7" id="KW-1133">Transmembrane helix</keyword>
<feature type="transmembrane region" description="Helical" evidence="7">
    <location>
        <begin position="99"/>
        <end position="129"/>
    </location>
</feature>
<dbReference type="InterPro" id="IPR000276">
    <property type="entry name" value="GPCR_Rhodpsn"/>
</dbReference>
<evidence type="ECO:0000313" key="9">
    <source>
        <dbReference type="EMBL" id="EDO32065.1"/>
    </source>
</evidence>
<evidence type="ECO:0000256" key="1">
    <source>
        <dbReference type="ARBA" id="ARBA00004651"/>
    </source>
</evidence>
<keyword evidence="6" id="KW-0675">Receptor</keyword>
<evidence type="ECO:0000259" key="8">
    <source>
        <dbReference type="PROSITE" id="PS50262"/>
    </source>
</evidence>
<dbReference type="eggNOG" id="KOG3656">
    <property type="taxonomic scope" value="Eukaryota"/>
</dbReference>
<dbReference type="InterPro" id="IPR017452">
    <property type="entry name" value="GPCR_Rhodpsn_7TM"/>
</dbReference>
<name>A7SW48_NEMVE</name>
<proteinExistence type="inferred from homology"/>
<feature type="transmembrane region" description="Helical" evidence="7">
    <location>
        <begin position="189"/>
        <end position="212"/>
    </location>
</feature>
<dbReference type="SUPFAM" id="SSF81321">
    <property type="entry name" value="Family A G protein-coupled receptor-like"/>
    <property type="match status" value="1"/>
</dbReference>
<comment type="subcellular location">
    <subcellularLocation>
        <location evidence="1">Cell membrane</location>
        <topology evidence="1">Multi-pass membrane protein</topology>
    </subcellularLocation>
</comment>
<dbReference type="GO" id="GO:0005886">
    <property type="term" value="C:plasma membrane"/>
    <property type="evidence" value="ECO:0000318"/>
    <property type="project" value="GO_Central"/>
</dbReference>
<dbReference type="Gene3D" id="1.20.1070.10">
    <property type="entry name" value="Rhodopsin 7-helix transmembrane proteins"/>
    <property type="match status" value="1"/>
</dbReference>
<dbReference type="AlphaFoldDB" id="A7SW48"/>
<evidence type="ECO:0000256" key="7">
    <source>
        <dbReference type="SAM" id="Phobius"/>
    </source>
</evidence>
<dbReference type="Proteomes" id="UP000001593">
    <property type="component" value="Unassembled WGS sequence"/>
</dbReference>
<evidence type="ECO:0000256" key="6">
    <source>
        <dbReference type="RuleBase" id="RU000688"/>
    </source>
</evidence>
<accession>A7SW48</accession>
<evidence type="ECO:0000256" key="5">
    <source>
        <dbReference type="ARBA" id="ARBA00023136"/>
    </source>
</evidence>
<dbReference type="PhylomeDB" id="A7SW48"/>
<feature type="transmembrane region" description="Helical" evidence="7">
    <location>
        <begin position="135"/>
        <end position="156"/>
    </location>
</feature>
<dbReference type="FunCoup" id="A7SW48">
    <property type="interactions" value="49"/>
</dbReference>
<feature type="domain" description="G-protein coupled receptors family 1 profile" evidence="8">
    <location>
        <begin position="10"/>
        <end position="241"/>
    </location>
</feature>
<dbReference type="SMART" id="SM01381">
    <property type="entry name" value="7TM_GPCR_Srsx"/>
    <property type="match status" value="1"/>
</dbReference>
<keyword evidence="3 6" id="KW-0812">Transmembrane</keyword>
<dbReference type="PROSITE" id="PS00237">
    <property type="entry name" value="G_PROTEIN_RECEP_F1_1"/>
    <property type="match status" value="1"/>
</dbReference>
<evidence type="ECO:0000256" key="3">
    <source>
        <dbReference type="ARBA" id="ARBA00022692"/>
    </source>
</evidence>
<reference evidence="9 10" key="1">
    <citation type="journal article" date="2007" name="Science">
        <title>Sea anemone genome reveals ancestral eumetazoan gene repertoire and genomic organization.</title>
        <authorList>
            <person name="Putnam N.H."/>
            <person name="Srivastava M."/>
            <person name="Hellsten U."/>
            <person name="Dirks B."/>
            <person name="Chapman J."/>
            <person name="Salamov A."/>
            <person name="Terry A."/>
            <person name="Shapiro H."/>
            <person name="Lindquist E."/>
            <person name="Kapitonov V.V."/>
            <person name="Jurka J."/>
            <person name="Genikhovich G."/>
            <person name="Grigoriev I.V."/>
            <person name="Lucas S.M."/>
            <person name="Steele R.E."/>
            <person name="Finnerty J.R."/>
            <person name="Technau U."/>
            <person name="Martindale M.Q."/>
            <person name="Rokhsar D.S."/>
        </authorList>
    </citation>
    <scope>NUCLEOTIDE SEQUENCE [LARGE SCALE GENOMIC DNA]</scope>
    <source>
        <strain evidence="10">CH2 X CH6</strain>
    </source>
</reference>
<dbReference type="OMA" id="ATGWICC"/>
<evidence type="ECO:0000256" key="2">
    <source>
        <dbReference type="ARBA" id="ARBA00022475"/>
    </source>
</evidence>
<dbReference type="InParanoid" id="A7SW48"/>
<keyword evidence="5 7" id="KW-0472">Membrane</keyword>
<feature type="transmembrane region" description="Helical" evidence="7">
    <location>
        <begin position="65"/>
        <end position="87"/>
    </location>
</feature>
<organism evidence="9 10">
    <name type="scientific">Nematostella vectensis</name>
    <name type="common">Starlet sea anemone</name>
    <dbReference type="NCBI Taxonomy" id="45351"/>
    <lineage>
        <taxon>Eukaryota</taxon>
        <taxon>Metazoa</taxon>
        <taxon>Cnidaria</taxon>
        <taxon>Anthozoa</taxon>
        <taxon>Hexacorallia</taxon>
        <taxon>Actiniaria</taxon>
        <taxon>Edwardsiidae</taxon>
        <taxon>Nematostella</taxon>
    </lineage>
</organism>
<feature type="transmembrane region" description="Helical" evidence="7">
    <location>
        <begin position="224"/>
        <end position="243"/>
    </location>
</feature>
<dbReference type="GO" id="GO:0007186">
    <property type="term" value="P:G protein-coupled receptor signaling pathway"/>
    <property type="evidence" value="ECO:0000318"/>
    <property type="project" value="GO_Central"/>
</dbReference>
<sequence length="263" mass="29044">IVLSLVITFANGVFFAAVFRHPSLRTPPNILVCSLGASDFLVGAVFLPLFTGFLLEHSLFKSCFYYGLTLSTALLTCGVSFATIVAISCERYLALFRPFTYLSLVTVPRVGCAIAISWILSSVIVATFVFSSASYASYVLLFLLACGIAVIAYTYCRIFKLARRHKTQIQAQQTIGPSINSQQKLAVTMAYVIGVTFMCYLPIACSTIASFIQGFDQTVSEAYYATMTLVTLSSVVNPGIYCWRNRDIRDEVVVLLRQMKIRQ</sequence>
<dbReference type="STRING" id="45351.A7SW48"/>
<evidence type="ECO:0000313" key="10">
    <source>
        <dbReference type="Proteomes" id="UP000001593"/>
    </source>
</evidence>
<evidence type="ECO:0000256" key="4">
    <source>
        <dbReference type="ARBA" id="ARBA00022989"/>
    </source>
</evidence>
<dbReference type="HOGENOM" id="CLU_009579_14_1_1"/>
<feature type="non-terminal residue" evidence="9">
    <location>
        <position position="1"/>
    </location>
</feature>
<feature type="transmembrane region" description="Helical" evidence="7">
    <location>
        <begin position="30"/>
        <end position="53"/>
    </location>
</feature>
<dbReference type="OrthoDB" id="5968659at2759"/>
<dbReference type="PROSITE" id="PS50262">
    <property type="entry name" value="G_PROTEIN_RECEP_F1_2"/>
    <property type="match status" value="1"/>
</dbReference>
<keyword evidence="6" id="KW-0807">Transducer</keyword>
<protein>
    <recommendedName>
        <fullName evidence="8">G-protein coupled receptors family 1 profile domain-containing protein</fullName>
    </recommendedName>
</protein>